<sequence>MIQIVLCNGLISQVRERIIEKKWVIQREDLKQLGMKEKEMKTKLAHVRVNVKNLNAAIDWYTTKLGFKVSAKWPPDKPNYAHFELDYGATFAIMEDNNYPSHGRFNFNVTDVDSLWLELKDNVNVIEELVLTPYGTNKFTISDLDGNELGFVQESES</sequence>
<dbReference type="InterPro" id="IPR037523">
    <property type="entry name" value="VOC_core"/>
</dbReference>
<feature type="domain" description="VOC" evidence="1">
    <location>
        <begin position="43"/>
        <end position="154"/>
    </location>
</feature>
<dbReference type="SUPFAM" id="SSF54593">
    <property type="entry name" value="Glyoxalase/Bleomycin resistance protein/Dihydroxybiphenyl dioxygenase"/>
    <property type="match status" value="1"/>
</dbReference>
<dbReference type="CDD" id="cd06587">
    <property type="entry name" value="VOC"/>
    <property type="match status" value="1"/>
</dbReference>
<reference evidence="2 3" key="1">
    <citation type="submission" date="2018-08" db="EMBL/GenBank/DDBJ databases">
        <title>Lysinibacillus sp. YLB-03 draft genome sequence.</title>
        <authorList>
            <person name="Yu L."/>
        </authorList>
    </citation>
    <scope>NUCLEOTIDE SEQUENCE [LARGE SCALE GENOMIC DNA]</scope>
    <source>
        <strain evidence="2 3">YLB-03</strain>
    </source>
</reference>
<organism evidence="2 3">
    <name type="scientific">Ureibacillus yapensis</name>
    <dbReference type="NCBI Taxonomy" id="2304605"/>
    <lineage>
        <taxon>Bacteria</taxon>
        <taxon>Bacillati</taxon>
        <taxon>Bacillota</taxon>
        <taxon>Bacilli</taxon>
        <taxon>Bacillales</taxon>
        <taxon>Caryophanaceae</taxon>
        <taxon>Ureibacillus</taxon>
    </lineage>
</organism>
<evidence type="ECO:0000259" key="1">
    <source>
        <dbReference type="PROSITE" id="PS51819"/>
    </source>
</evidence>
<evidence type="ECO:0000313" key="2">
    <source>
        <dbReference type="EMBL" id="RHW30917.1"/>
    </source>
</evidence>
<evidence type="ECO:0000313" key="3">
    <source>
        <dbReference type="Proteomes" id="UP000265692"/>
    </source>
</evidence>
<dbReference type="InterPro" id="IPR029068">
    <property type="entry name" value="Glyas_Bleomycin-R_OHBP_Dase"/>
</dbReference>
<proteinExistence type="predicted"/>
<dbReference type="AlphaFoldDB" id="A0A396S2F5"/>
<dbReference type="Gene3D" id="3.10.180.10">
    <property type="entry name" value="2,3-Dihydroxybiphenyl 1,2-Dioxygenase, domain 1"/>
    <property type="match status" value="1"/>
</dbReference>
<name>A0A396S2F5_9BACL</name>
<protein>
    <submittedName>
        <fullName evidence="2">VOC family protein</fullName>
    </submittedName>
</protein>
<dbReference type="InterPro" id="IPR004360">
    <property type="entry name" value="Glyas_Fos-R_dOase_dom"/>
</dbReference>
<accession>A0A396S2F5</accession>
<dbReference type="Pfam" id="PF00903">
    <property type="entry name" value="Glyoxalase"/>
    <property type="match status" value="1"/>
</dbReference>
<keyword evidence="3" id="KW-1185">Reference proteome</keyword>
<comment type="caution">
    <text evidence="2">The sequence shown here is derived from an EMBL/GenBank/DDBJ whole genome shotgun (WGS) entry which is preliminary data.</text>
</comment>
<gene>
    <name evidence="2" type="ORF">D1B33_18145</name>
</gene>
<dbReference type="Proteomes" id="UP000265692">
    <property type="component" value="Unassembled WGS sequence"/>
</dbReference>
<dbReference type="PROSITE" id="PS51819">
    <property type="entry name" value="VOC"/>
    <property type="match status" value="1"/>
</dbReference>
<dbReference type="EMBL" id="QWEI01000021">
    <property type="protein sequence ID" value="RHW30917.1"/>
    <property type="molecule type" value="Genomic_DNA"/>
</dbReference>